<dbReference type="Gene3D" id="3.40.50.150">
    <property type="entry name" value="Vaccinia Virus protein VP39"/>
    <property type="match status" value="1"/>
</dbReference>
<name>A0A5B0E342_9HYPH</name>
<organism evidence="5 6">
    <name type="scientific">Aureimonas fodinaquatilis</name>
    <dbReference type="NCBI Taxonomy" id="2565783"/>
    <lineage>
        <taxon>Bacteria</taxon>
        <taxon>Pseudomonadati</taxon>
        <taxon>Pseudomonadota</taxon>
        <taxon>Alphaproteobacteria</taxon>
        <taxon>Hyphomicrobiales</taxon>
        <taxon>Aurantimonadaceae</taxon>
        <taxon>Aureimonas</taxon>
    </lineage>
</organism>
<accession>A0A5B0E342</accession>
<dbReference type="Pfam" id="PF09243">
    <property type="entry name" value="Rsm22"/>
    <property type="match status" value="1"/>
</dbReference>
<dbReference type="GO" id="GO:0006412">
    <property type="term" value="P:translation"/>
    <property type="evidence" value="ECO:0007669"/>
    <property type="project" value="InterPro"/>
</dbReference>
<dbReference type="GO" id="GO:0032259">
    <property type="term" value="P:methylation"/>
    <property type="evidence" value="ECO:0007669"/>
    <property type="project" value="UniProtKB-KW"/>
</dbReference>
<dbReference type="RefSeq" id="WP_149298063.1">
    <property type="nucleotide sequence ID" value="NZ_VTWH01000001.1"/>
</dbReference>
<protein>
    <submittedName>
        <fullName evidence="5">Methyltransferase type 11</fullName>
    </submittedName>
</protein>
<keyword evidence="5" id="KW-0489">Methyltransferase</keyword>
<dbReference type="InterPro" id="IPR015324">
    <property type="entry name" value="Ribosomal_Rsm22-like"/>
</dbReference>
<keyword evidence="6" id="KW-1185">Reference proteome</keyword>
<evidence type="ECO:0000256" key="2">
    <source>
        <dbReference type="ARBA" id="ARBA00022946"/>
    </source>
</evidence>
<dbReference type="OrthoDB" id="9799639at2"/>
<dbReference type="InterPro" id="IPR052571">
    <property type="entry name" value="Mt_RNA_Methyltransferase"/>
</dbReference>
<dbReference type="SUPFAM" id="SSF53335">
    <property type="entry name" value="S-adenosyl-L-methionine-dependent methyltransferases"/>
    <property type="match status" value="1"/>
</dbReference>
<sequence length="320" mass="34623">MELPAALQAGINSVLQGVSLADLQNAAATLSRRYRAEVMDGRLHIGGEPAARAYLATRMPATYAAVRQSFEMAAEISPEFAPASMLDVGAGPGTVLWAAADCWPGLDRADMIEASPFIRQFGEQLAAPSTVMQRHWRTGRAEDELKKAEAADLVTLAYVLDELPPATQASLVDKLWLLTKGMLVLIEPGTPAGTRRILAARERLLALGAHLSGPCAHSHACPLVEPDWCHFAARVARSRMHRLAKGAEVPFEDEKFIFIAATRWHGNSLPARVLAPPRSGSGKVTLKLCQADGQVQNRMLTRRDGQSYKSASRADWGDAL</sequence>
<dbReference type="EMBL" id="VTWH01000001">
    <property type="protein sequence ID" value="KAA0972391.1"/>
    <property type="molecule type" value="Genomic_DNA"/>
</dbReference>
<dbReference type="AlphaFoldDB" id="A0A5B0E342"/>
<keyword evidence="1" id="KW-0479">Metal-binding</keyword>
<keyword evidence="3" id="KW-0408">Iron</keyword>
<dbReference type="GO" id="GO:0051536">
    <property type="term" value="F:iron-sulfur cluster binding"/>
    <property type="evidence" value="ECO:0007669"/>
    <property type="project" value="UniProtKB-KW"/>
</dbReference>
<dbReference type="Proteomes" id="UP000324738">
    <property type="component" value="Unassembled WGS sequence"/>
</dbReference>
<dbReference type="InterPro" id="IPR029063">
    <property type="entry name" value="SAM-dependent_MTases_sf"/>
</dbReference>
<dbReference type="CDD" id="cd02440">
    <property type="entry name" value="AdoMet_MTases"/>
    <property type="match status" value="1"/>
</dbReference>
<dbReference type="PANTHER" id="PTHR13184:SF5">
    <property type="entry name" value="METHYLTRANSFERASE-LIKE PROTEIN 17, MITOCHONDRIAL"/>
    <property type="match status" value="1"/>
</dbReference>
<keyword evidence="2" id="KW-0809">Transit peptide</keyword>
<dbReference type="PANTHER" id="PTHR13184">
    <property type="entry name" value="37S RIBOSOMAL PROTEIN S22"/>
    <property type="match status" value="1"/>
</dbReference>
<evidence type="ECO:0000313" key="6">
    <source>
        <dbReference type="Proteomes" id="UP000324738"/>
    </source>
</evidence>
<dbReference type="GO" id="GO:0015935">
    <property type="term" value="C:small ribosomal subunit"/>
    <property type="evidence" value="ECO:0007669"/>
    <property type="project" value="TreeGrafter"/>
</dbReference>
<proteinExistence type="predicted"/>
<keyword evidence="5" id="KW-0808">Transferase</keyword>
<reference evidence="5 6" key="1">
    <citation type="submission" date="2019-08" db="EMBL/GenBank/DDBJ databases">
        <title>Aureimonas fodiniaquatilis sp. nov., isolated from a coal mine wastewater.</title>
        <authorList>
            <person name="Kim W."/>
        </authorList>
    </citation>
    <scope>NUCLEOTIDE SEQUENCE [LARGE SCALE GENOMIC DNA]</scope>
    <source>
        <strain evidence="5 6">CAU 1482</strain>
    </source>
</reference>
<evidence type="ECO:0000256" key="4">
    <source>
        <dbReference type="ARBA" id="ARBA00023014"/>
    </source>
</evidence>
<gene>
    <name evidence="5" type="ORF">FPY71_04660</name>
</gene>
<comment type="caution">
    <text evidence="5">The sequence shown here is derived from an EMBL/GenBank/DDBJ whole genome shotgun (WGS) entry which is preliminary data.</text>
</comment>
<evidence type="ECO:0000313" key="5">
    <source>
        <dbReference type="EMBL" id="KAA0972391.1"/>
    </source>
</evidence>
<evidence type="ECO:0000256" key="3">
    <source>
        <dbReference type="ARBA" id="ARBA00023004"/>
    </source>
</evidence>
<keyword evidence="4" id="KW-0411">Iron-sulfur</keyword>
<dbReference type="GO" id="GO:0003735">
    <property type="term" value="F:structural constituent of ribosome"/>
    <property type="evidence" value="ECO:0007669"/>
    <property type="project" value="TreeGrafter"/>
</dbReference>
<dbReference type="GO" id="GO:0046872">
    <property type="term" value="F:metal ion binding"/>
    <property type="evidence" value="ECO:0007669"/>
    <property type="project" value="UniProtKB-KW"/>
</dbReference>
<evidence type="ECO:0000256" key="1">
    <source>
        <dbReference type="ARBA" id="ARBA00022723"/>
    </source>
</evidence>
<dbReference type="GO" id="GO:0008168">
    <property type="term" value="F:methyltransferase activity"/>
    <property type="evidence" value="ECO:0007669"/>
    <property type="project" value="UniProtKB-KW"/>
</dbReference>